<keyword evidence="1" id="KW-0812">Transmembrane</keyword>
<dbReference type="EMBL" id="JACHMP010000001">
    <property type="protein sequence ID" value="MBB5818071.1"/>
    <property type="molecule type" value="Genomic_DNA"/>
</dbReference>
<sequence>MRGVASTWARYVRLLRFDGNPLRRRSDRVEALVLWGVLALLVTGVAAAAVLGVNTYRDGVAAERSGRWVTVTLLADAPEMTWTSPGGRAAVVRVRVRWTDERGATVTALAPVLQGSRTGGTARVWLDPSGRPVLGPPARLDTVAKAILAAVGLTAVAAGTGGLLYSLARARLDRRRYARWERAWLAADQRWRRPKEA</sequence>
<accession>A0A7W9ICS7</accession>
<keyword evidence="1" id="KW-0472">Membrane</keyword>
<evidence type="ECO:0000313" key="3">
    <source>
        <dbReference type="Proteomes" id="UP000540685"/>
    </source>
</evidence>
<reference evidence="2 3" key="1">
    <citation type="submission" date="2020-08" db="EMBL/GenBank/DDBJ databases">
        <title>Sequencing the genomes of 1000 actinobacteria strains.</title>
        <authorList>
            <person name="Klenk H.-P."/>
        </authorList>
    </citation>
    <scope>NUCLEOTIDE SEQUENCE [LARGE SCALE GENOMIC DNA]</scope>
    <source>
        <strain evidence="2 3">DSM 46887</strain>
    </source>
</reference>
<evidence type="ECO:0000313" key="2">
    <source>
        <dbReference type="EMBL" id="MBB5818071.1"/>
    </source>
</evidence>
<gene>
    <name evidence="2" type="ORF">F4562_001133</name>
</gene>
<keyword evidence="1" id="KW-1133">Transmembrane helix</keyword>
<dbReference type="Proteomes" id="UP000540685">
    <property type="component" value="Unassembled WGS sequence"/>
</dbReference>
<comment type="caution">
    <text evidence="2">The sequence shown here is derived from an EMBL/GenBank/DDBJ whole genome shotgun (WGS) entry which is preliminary data.</text>
</comment>
<dbReference type="PANTHER" id="PTHR42305">
    <property type="entry name" value="MEMBRANE PROTEIN RV1733C-RELATED"/>
    <property type="match status" value="1"/>
</dbReference>
<evidence type="ECO:0000256" key="1">
    <source>
        <dbReference type="SAM" id="Phobius"/>
    </source>
</evidence>
<proteinExistence type="predicted"/>
<dbReference type="AlphaFoldDB" id="A0A7W9ICS7"/>
<name>A0A7W9ICS7_9ACTN</name>
<organism evidence="2 3">
    <name type="scientific">Streptosporangium becharense</name>
    <dbReference type="NCBI Taxonomy" id="1816182"/>
    <lineage>
        <taxon>Bacteria</taxon>
        <taxon>Bacillati</taxon>
        <taxon>Actinomycetota</taxon>
        <taxon>Actinomycetes</taxon>
        <taxon>Streptosporangiales</taxon>
        <taxon>Streptosporangiaceae</taxon>
        <taxon>Streptosporangium</taxon>
    </lineage>
</organism>
<dbReference type="PANTHER" id="PTHR42305:SF1">
    <property type="entry name" value="MEMBRANE PROTEIN RV1733C-RELATED"/>
    <property type="match status" value="1"/>
</dbReference>
<keyword evidence="3" id="KW-1185">Reference proteome</keyword>
<feature type="transmembrane region" description="Helical" evidence="1">
    <location>
        <begin position="32"/>
        <end position="53"/>
    </location>
</feature>
<dbReference type="InterPro" id="IPR039708">
    <property type="entry name" value="MT1774/Rv1733c-like"/>
</dbReference>
<evidence type="ECO:0008006" key="4">
    <source>
        <dbReference type="Google" id="ProtNLM"/>
    </source>
</evidence>
<feature type="transmembrane region" description="Helical" evidence="1">
    <location>
        <begin position="146"/>
        <end position="167"/>
    </location>
</feature>
<protein>
    <recommendedName>
        <fullName evidence="4">Transmembrane protein</fullName>
    </recommendedName>
</protein>
<dbReference type="RefSeq" id="WP_184547835.1">
    <property type="nucleotide sequence ID" value="NZ_JACHMP010000001.1"/>
</dbReference>